<dbReference type="InterPro" id="IPR015424">
    <property type="entry name" value="PyrdxlP-dep_Trfase"/>
</dbReference>
<evidence type="ECO:0000256" key="2">
    <source>
        <dbReference type="ARBA" id="ARBA00005011"/>
    </source>
</evidence>
<dbReference type="ExpressionAtlas" id="C6JSQ8">
    <property type="expression patterns" value="baseline and differential"/>
</dbReference>
<sequence>MRKLIHGGDIYSKRNLPNNTKLIDFSANINPLGLPEGVKKAILDSIDDFCNYPDPLCRELKKEISAYENVPEEYLFCGNGAADVIYRIASAIKPGKTLLTAPTFSEYEEAVKVFDSNITYHYLLREKNFNIDTDILDNITSDIRLMFLCNPNNPTGILTEKEMVLRIAEKCKATNTILVVDECFMEFLENPGDYSIVDSLDTYDNIIVLKAFTKIYAMAGLRLGYGICSDENIIEDLHRAGQPWNVSVAAQKCGMAALKEIDYVNRTRKLIKYNRIFLQNSLRKLGFEVINSKANYVLFRTEIKSLSFKLEKFGILIRSCDNYRGLDNKYFRIAVKSREDNEYLEKKSLVKSYTNPELCEITEDLVYTEPFNDYKHRNDVFPPNLDWVKKELYSDNELKLEVAKLKFEFLTNAQALIHGDLHT</sequence>
<dbReference type="Gene3D" id="3.40.640.10">
    <property type="entry name" value="Type I PLP-dependent aspartate aminotransferase-like (Major domain)"/>
    <property type="match status" value="1"/>
</dbReference>
<protein>
    <recommendedName>
        <fullName evidence="3">histidinol-phosphate transaminase</fullName>
        <ecNumber evidence="3">2.6.1.9</ecNumber>
    </recommendedName>
</protein>
<evidence type="ECO:0000256" key="3">
    <source>
        <dbReference type="ARBA" id="ARBA00012748"/>
    </source>
</evidence>
<reference evidence="7" key="1">
    <citation type="journal article" date="2009" name="Nature">
        <title>The Sorghum bicolor genome and the diversification of grasses.</title>
        <authorList>
            <person name="Paterson A.H."/>
            <person name="Bowers J.E."/>
            <person name="Bruggmann R."/>
            <person name="Dubchak I."/>
            <person name="Grimwood J."/>
            <person name="Gundlach H."/>
            <person name="Haberer G."/>
            <person name="Hellsten U."/>
            <person name="Mitros T."/>
            <person name="Poliakov A."/>
            <person name="Schmutz J."/>
            <person name="Spannagl M."/>
            <person name="Tang H."/>
            <person name="Wang X."/>
            <person name="Wicker T."/>
            <person name="Bharti A.K."/>
            <person name="Chapman J."/>
            <person name="Feltus F.A."/>
            <person name="Gowik U."/>
            <person name="Grigoriev I.V."/>
            <person name="Lyons E."/>
            <person name="Maher C.A."/>
            <person name="Martis M."/>
            <person name="Narechania A."/>
            <person name="Otillar R.P."/>
            <person name="Penning B.W."/>
            <person name="Salamov A.A."/>
            <person name="Wang Y."/>
            <person name="Zhang L."/>
            <person name="Carpita N.C."/>
            <person name="Freeling M."/>
            <person name="Gingle A.R."/>
            <person name="Hash C.T."/>
            <person name="Keller B."/>
            <person name="Klein P."/>
            <person name="Kresovich S."/>
            <person name="McCann M.C."/>
            <person name="Ming R."/>
            <person name="Peterson D.G."/>
            <person name="Mehboob-ur-Rahman"/>
            <person name="Ware D."/>
            <person name="Westhoff P."/>
            <person name="Mayer K.F."/>
            <person name="Messing J."/>
            <person name="Rokhsar D.S."/>
        </authorList>
    </citation>
    <scope>NUCLEOTIDE SEQUENCE [LARGE SCALE GENOMIC DNA]</scope>
</reference>
<comment type="pathway">
    <text evidence="2">Amino-acid biosynthesis; L-histidine biosynthesis; L-histidine from 5-phospho-alpha-D-ribose 1-diphosphate: step 7/9.</text>
</comment>
<evidence type="ECO:0000256" key="1">
    <source>
        <dbReference type="ARBA" id="ARBA00001933"/>
    </source>
</evidence>
<dbReference type="InterPro" id="IPR015422">
    <property type="entry name" value="PyrdxlP-dep_Trfase_small"/>
</dbReference>
<dbReference type="InterPro" id="IPR015421">
    <property type="entry name" value="PyrdxlP-dep_Trfase_major"/>
</dbReference>
<dbReference type="PANTHER" id="PTHR42885">
    <property type="entry name" value="HISTIDINOL-PHOSPHATE AMINOTRANSFERASE-RELATED"/>
    <property type="match status" value="1"/>
</dbReference>
<evidence type="ECO:0000313" key="7">
    <source>
        <dbReference type="EMBL" id="EES20401.1"/>
    </source>
</evidence>
<keyword evidence="4" id="KW-0663">Pyridoxal phosphate</keyword>
<evidence type="ECO:0000256" key="5">
    <source>
        <dbReference type="ARBA" id="ARBA00047481"/>
    </source>
</evidence>
<proteinExistence type="predicted"/>
<feature type="non-terminal residue" evidence="7">
    <location>
        <position position="423"/>
    </location>
</feature>
<dbReference type="PANTHER" id="PTHR42885:SF1">
    <property type="entry name" value="THREONINE-PHOSPHATE DECARBOXYLASE"/>
    <property type="match status" value="1"/>
</dbReference>
<dbReference type="CDD" id="cd00609">
    <property type="entry name" value="AAT_like"/>
    <property type="match status" value="1"/>
</dbReference>
<dbReference type="Pfam" id="PF00155">
    <property type="entry name" value="Aminotran_1_2"/>
    <property type="match status" value="1"/>
</dbReference>
<dbReference type="SUPFAM" id="SSF56112">
    <property type="entry name" value="Protein kinase-like (PK-like)"/>
    <property type="match status" value="1"/>
</dbReference>
<feature type="domain" description="Aminotransferase class I/classII large" evidence="6">
    <location>
        <begin position="21"/>
        <end position="344"/>
    </location>
</feature>
<comment type="cofactor">
    <cofactor evidence="1">
        <name>pyridoxal 5'-phosphate</name>
        <dbReference type="ChEBI" id="CHEBI:597326"/>
    </cofactor>
</comment>
<dbReference type="SUPFAM" id="SSF53383">
    <property type="entry name" value="PLP-dependent transferases"/>
    <property type="match status" value="1"/>
</dbReference>
<dbReference type="AlphaFoldDB" id="C6JSQ8"/>
<evidence type="ECO:0000259" key="6">
    <source>
        <dbReference type="Pfam" id="PF00155"/>
    </source>
</evidence>
<name>C6JSQ8_SORBI</name>
<evidence type="ECO:0000256" key="4">
    <source>
        <dbReference type="ARBA" id="ARBA00022898"/>
    </source>
</evidence>
<comment type="catalytic activity">
    <reaction evidence="5">
        <text>L-histidinol phosphate + 2-oxoglutarate = 3-(imidazol-4-yl)-2-oxopropyl phosphate + L-glutamate</text>
        <dbReference type="Rhea" id="RHEA:23744"/>
        <dbReference type="ChEBI" id="CHEBI:16810"/>
        <dbReference type="ChEBI" id="CHEBI:29985"/>
        <dbReference type="ChEBI" id="CHEBI:57766"/>
        <dbReference type="ChEBI" id="CHEBI:57980"/>
        <dbReference type="EC" id="2.6.1.9"/>
    </reaction>
</comment>
<dbReference type="InterPro" id="IPR004839">
    <property type="entry name" value="Aminotransferase_I/II_large"/>
</dbReference>
<dbReference type="Gene3D" id="3.90.1150.10">
    <property type="entry name" value="Aspartate Aminotransferase, domain 1"/>
    <property type="match status" value="1"/>
</dbReference>
<dbReference type="GO" id="GO:0030170">
    <property type="term" value="F:pyridoxal phosphate binding"/>
    <property type="evidence" value="ECO:0007669"/>
    <property type="project" value="InterPro"/>
</dbReference>
<dbReference type="EC" id="2.6.1.9" evidence="3"/>
<dbReference type="GO" id="GO:0004400">
    <property type="term" value="F:histidinol-phosphate transaminase activity"/>
    <property type="evidence" value="ECO:0007669"/>
    <property type="project" value="UniProtKB-EC"/>
</dbReference>
<dbReference type="EMBL" id="GL004645">
    <property type="protein sequence ID" value="EES20401.1"/>
    <property type="molecule type" value="Genomic_DNA"/>
</dbReference>
<accession>C6JSQ8</accession>
<dbReference type="HOGENOM" id="CLU_017584_3_2_1"/>
<organism evidence="7">
    <name type="scientific">Sorghum bicolor</name>
    <name type="common">Sorghum</name>
    <name type="synonym">Sorghum vulgare</name>
    <dbReference type="NCBI Taxonomy" id="4558"/>
    <lineage>
        <taxon>Eukaryota</taxon>
        <taxon>Viridiplantae</taxon>
        <taxon>Streptophyta</taxon>
        <taxon>Embryophyta</taxon>
        <taxon>Tracheophyta</taxon>
        <taxon>Spermatophyta</taxon>
        <taxon>Magnoliopsida</taxon>
        <taxon>Liliopsida</taxon>
        <taxon>Poales</taxon>
        <taxon>Poaceae</taxon>
        <taxon>PACMAD clade</taxon>
        <taxon>Panicoideae</taxon>
        <taxon>Andropogonodae</taxon>
        <taxon>Andropogoneae</taxon>
        <taxon>Sorghinae</taxon>
        <taxon>Sorghum</taxon>
    </lineage>
</organism>
<gene>
    <name evidence="7" type="primary">Sb2060s002010</name>
    <name evidence="7" type="ORF">SORBIDRAFT_2060s002010</name>
</gene>
<dbReference type="InterPro" id="IPR011009">
    <property type="entry name" value="Kinase-like_dom_sf"/>
</dbReference>